<sequence>MPSQPPVDKSAPIPLYYQVACDLKSRIQQGEWKPNEKIPSEHQLTEYYGVSRISLRQALAELEKDGILLKKRGKGTFLTDRPTPDLQPMKYMLTSSLRFKNQRERMEVEVLDSGLRDAGSFPNLPQEFGLQGRVVYYKRLFFSGGVPLALARSWIPAALVPGMEEKPLPRGRIVRLLEGEYGLSPYRVADSLEIIRPTHTDAQDLQITRDSPLIFVKGVSYLKGETPLEYSSTLWVADRVRFQMENRAEWMEG</sequence>
<feature type="domain" description="HTH gntR-type" evidence="4">
    <location>
        <begin position="13"/>
        <end position="81"/>
    </location>
</feature>
<dbReference type="SMART" id="SM00866">
    <property type="entry name" value="UTRA"/>
    <property type="match status" value="1"/>
</dbReference>
<dbReference type="Proteomes" id="UP000184089">
    <property type="component" value="Unassembled WGS sequence"/>
</dbReference>
<comment type="caution">
    <text evidence="7">The sequence shown here is derived from an EMBL/GenBank/DDBJ whole genome shotgun (WGS) entry which is preliminary data.</text>
</comment>
<dbReference type="AlphaFoldDB" id="A0AAQ1MEM1"/>
<dbReference type="InterPro" id="IPR028978">
    <property type="entry name" value="Chorismate_lyase_/UTRA_dom_sf"/>
</dbReference>
<reference evidence="6 9" key="3">
    <citation type="journal article" date="2019" name="Nat. Med.">
        <title>A library of human gut bacterial isolates paired with longitudinal multiomics data enables mechanistic microbiome research.</title>
        <authorList>
            <person name="Poyet M."/>
            <person name="Groussin M."/>
            <person name="Gibbons S.M."/>
            <person name="Avila-Pacheco J."/>
            <person name="Jiang X."/>
            <person name="Kearney S.M."/>
            <person name="Perrotta A.R."/>
            <person name="Berdy B."/>
            <person name="Zhao S."/>
            <person name="Lieberman T.D."/>
            <person name="Swanson P.K."/>
            <person name="Smith M."/>
            <person name="Roesemann S."/>
            <person name="Alexander J.E."/>
            <person name="Rich S.A."/>
            <person name="Livny J."/>
            <person name="Vlamakis H."/>
            <person name="Clish C."/>
            <person name="Bullock K."/>
            <person name="Deik A."/>
            <person name="Scott J."/>
            <person name="Pierce K.A."/>
            <person name="Xavier R.J."/>
            <person name="Alm E.J."/>
        </authorList>
    </citation>
    <scope>NUCLEOTIDE SEQUENCE [LARGE SCALE GENOMIC DNA]</scope>
    <source>
        <strain evidence="6 9">BIOML-A2</strain>
    </source>
</reference>
<gene>
    <name evidence="6" type="ORF">GT747_11100</name>
    <name evidence="5" type="ORF">NE646_00240</name>
    <name evidence="7" type="ORF">SAMN05444424_1764</name>
</gene>
<dbReference type="Pfam" id="PF07702">
    <property type="entry name" value="UTRA"/>
    <property type="match status" value="1"/>
</dbReference>
<keyword evidence="3" id="KW-0804">Transcription</keyword>
<dbReference type="Gene3D" id="3.40.1410.10">
    <property type="entry name" value="Chorismate lyase-like"/>
    <property type="match status" value="1"/>
</dbReference>
<dbReference type="SUPFAM" id="SSF46785">
    <property type="entry name" value="Winged helix' DNA-binding domain"/>
    <property type="match status" value="1"/>
</dbReference>
<evidence type="ECO:0000313" key="8">
    <source>
        <dbReference type="Proteomes" id="UP000184089"/>
    </source>
</evidence>
<dbReference type="SUPFAM" id="SSF64288">
    <property type="entry name" value="Chorismate lyase-like"/>
    <property type="match status" value="1"/>
</dbReference>
<dbReference type="PANTHER" id="PTHR44846">
    <property type="entry name" value="MANNOSYL-D-GLYCERATE TRANSPORT/METABOLISM SYSTEM REPRESSOR MNGR-RELATED"/>
    <property type="match status" value="1"/>
</dbReference>
<evidence type="ECO:0000259" key="4">
    <source>
        <dbReference type="PROSITE" id="PS50949"/>
    </source>
</evidence>
<dbReference type="EMBL" id="JANGAB010000001">
    <property type="protein sequence ID" value="MCQ4948100.1"/>
    <property type="molecule type" value="Genomic_DNA"/>
</dbReference>
<protein>
    <submittedName>
        <fullName evidence="5">GntR family transcriptional regulator</fullName>
    </submittedName>
    <submittedName>
        <fullName evidence="7">Transcriptional regulator, GntR family</fullName>
    </submittedName>
    <submittedName>
        <fullName evidence="6">UTRA domain-containing protein</fullName>
    </submittedName>
</protein>
<keyword evidence="2" id="KW-0238">DNA-binding</keyword>
<dbReference type="FunFam" id="1.10.10.10:FF:000079">
    <property type="entry name" value="GntR family transcriptional regulator"/>
    <property type="match status" value="1"/>
</dbReference>
<dbReference type="EMBL" id="FQVY01000002">
    <property type="protein sequence ID" value="SHG17918.1"/>
    <property type="molecule type" value="Genomic_DNA"/>
</dbReference>
<reference evidence="8" key="2">
    <citation type="submission" date="2016-11" db="EMBL/GenBank/DDBJ databases">
        <authorList>
            <person name="Jaros S."/>
            <person name="Januszkiewicz K."/>
            <person name="Wedrychowicz H."/>
        </authorList>
    </citation>
    <scope>NUCLEOTIDE SEQUENCE [LARGE SCALE GENOMIC DNA]</scope>
    <source>
        <strain evidence="8">DSM 4029</strain>
    </source>
</reference>
<dbReference type="InterPro" id="IPR011663">
    <property type="entry name" value="UTRA"/>
</dbReference>
<keyword evidence="1" id="KW-0805">Transcription regulation</keyword>
<proteinExistence type="predicted"/>
<dbReference type="InterPro" id="IPR050679">
    <property type="entry name" value="Bact_HTH_transcr_reg"/>
</dbReference>
<evidence type="ECO:0000313" key="5">
    <source>
        <dbReference type="EMBL" id="MCQ4948100.1"/>
    </source>
</evidence>
<evidence type="ECO:0000256" key="2">
    <source>
        <dbReference type="ARBA" id="ARBA00023125"/>
    </source>
</evidence>
<dbReference type="PROSITE" id="PS50949">
    <property type="entry name" value="HTH_GNTR"/>
    <property type="match status" value="1"/>
</dbReference>
<reference evidence="7" key="1">
    <citation type="submission" date="2016-11" db="EMBL/GenBank/DDBJ databases">
        <authorList>
            <person name="Varghese N."/>
            <person name="Submissions S."/>
        </authorList>
    </citation>
    <scope>NUCLEOTIDE SEQUENCE</scope>
    <source>
        <strain evidence="7">DSM 4029</strain>
    </source>
</reference>
<accession>A0AAQ1MEM1</accession>
<evidence type="ECO:0000313" key="6">
    <source>
        <dbReference type="EMBL" id="MZL70300.1"/>
    </source>
</evidence>
<dbReference type="Proteomes" id="UP001205063">
    <property type="component" value="Unassembled WGS sequence"/>
</dbReference>
<dbReference type="Gene3D" id="1.10.10.10">
    <property type="entry name" value="Winged helix-like DNA-binding domain superfamily/Winged helix DNA-binding domain"/>
    <property type="match status" value="1"/>
</dbReference>
<organism evidence="7 8">
    <name type="scientific">Bittarella massiliensis</name>
    <name type="common">ex Durand et al. 2017</name>
    <dbReference type="NCBI Taxonomy" id="1720313"/>
    <lineage>
        <taxon>Bacteria</taxon>
        <taxon>Bacillati</taxon>
        <taxon>Bacillota</taxon>
        <taxon>Clostridia</taxon>
        <taxon>Eubacteriales</taxon>
        <taxon>Oscillospiraceae</taxon>
        <taxon>Bittarella (ex Durand et al. 2017)</taxon>
    </lineage>
</organism>
<dbReference type="InterPro" id="IPR036390">
    <property type="entry name" value="WH_DNA-bd_sf"/>
</dbReference>
<dbReference type="GO" id="GO:0003700">
    <property type="term" value="F:DNA-binding transcription factor activity"/>
    <property type="evidence" value="ECO:0007669"/>
    <property type="project" value="InterPro"/>
</dbReference>
<dbReference type="CDD" id="cd07377">
    <property type="entry name" value="WHTH_GntR"/>
    <property type="match status" value="1"/>
</dbReference>
<dbReference type="PRINTS" id="PR00035">
    <property type="entry name" value="HTHGNTR"/>
</dbReference>
<keyword evidence="9" id="KW-1185">Reference proteome</keyword>
<dbReference type="InterPro" id="IPR036388">
    <property type="entry name" value="WH-like_DNA-bd_sf"/>
</dbReference>
<dbReference type="EMBL" id="WWVX01000008">
    <property type="protein sequence ID" value="MZL70300.1"/>
    <property type="molecule type" value="Genomic_DNA"/>
</dbReference>
<reference evidence="5" key="4">
    <citation type="submission" date="2022-06" db="EMBL/GenBank/DDBJ databases">
        <title>Isolation of gut microbiota from human fecal samples.</title>
        <authorList>
            <person name="Pamer E.G."/>
            <person name="Barat B."/>
            <person name="Waligurski E."/>
            <person name="Medina S."/>
            <person name="Paddock L."/>
            <person name="Mostad J."/>
        </authorList>
    </citation>
    <scope>NUCLEOTIDE SEQUENCE</scope>
    <source>
        <strain evidence="5">DFI.7.96</strain>
    </source>
</reference>
<dbReference type="Proteomes" id="UP000474718">
    <property type="component" value="Unassembled WGS sequence"/>
</dbReference>
<dbReference type="SMART" id="SM00345">
    <property type="entry name" value="HTH_GNTR"/>
    <property type="match status" value="1"/>
</dbReference>
<name>A0AAQ1MEM1_9FIRM</name>
<dbReference type="GO" id="GO:0045892">
    <property type="term" value="P:negative regulation of DNA-templated transcription"/>
    <property type="evidence" value="ECO:0007669"/>
    <property type="project" value="TreeGrafter"/>
</dbReference>
<dbReference type="PANTHER" id="PTHR44846:SF1">
    <property type="entry name" value="MANNOSYL-D-GLYCERATE TRANSPORT_METABOLISM SYSTEM REPRESSOR MNGR-RELATED"/>
    <property type="match status" value="1"/>
</dbReference>
<evidence type="ECO:0000256" key="1">
    <source>
        <dbReference type="ARBA" id="ARBA00023015"/>
    </source>
</evidence>
<evidence type="ECO:0000313" key="7">
    <source>
        <dbReference type="EMBL" id="SHG17918.1"/>
    </source>
</evidence>
<dbReference type="GO" id="GO:0003677">
    <property type="term" value="F:DNA binding"/>
    <property type="evidence" value="ECO:0007669"/>
    <property type="project" value="UniProtKB-KW"/>
</dbReference>
<evidence type="ECO:0000256" key="3">
    <source>
        <dbReference type="ARBA" id="ARBA00023163"/>
    </source>
</evidence>
<evidence type="ECO:0000313" key="9">
    <source>
        <dbReference type="Proteomes" id="UP000474718"/>
    </source>
</evidence>
<dbReference type="InterPro" id="IPR000524">
    <property type="entry name" value="Tscrpt_reg_HTH_GntR"/>
</dbReference>
<dbReference type="RefSeq" id="WP_021659809.1">
    <property type="nucleotide sequence ID" value="NZ_FQVY01000002.1"/>
</dbReference>
<dbReference type="Pfam" id="PF00392">
    <property type="entry name" value="GntR"/>
    <property type="match status" value="1"/>
</dbReference>